<evidence type="ECO:0000256" key="2">
    <source>
        <dbReference type="PROSITE-ProRule" id="PRU00335"/>
    </source>
</evidence>
<dbReference type="InterPro" id="IPR036271">
    <property type="entry name" value="Tet_transcr_reg_TetR-rel_C_sf"/>
</dbReference>
<reference evidence="4 5" key="1">
    <citation type="submission" date="2019-07" db="EMBL/GenBank/DDBJ databases">
        <title>Whole genome shotgun sequence of Sporosarcina luteola NBRC 105378.</title>
        <authorList>
            <person name="Hosoyama A."/>
            <person name="Uohara A."/>
            <person name="Ohji S."/>
            <person name="Ichikawa N."/>
        </authorList>
    </citation>
    <scope>NUCLEOTIDE SEQUENCE [LARGE SCALE GENOMIC DNA]</scope>
    <source>
        <strain evidence="4 5">NBRC 105378</strain>
    </source>
</reference>
<dbReference type="InterPro" id="IPR009057">
    <property type="entry name" value="Homeodomain-like_sf"/>
</dbReference>
<dbReference type="AlphaFoldDB" id="A0A511Z8H6"/>
<feature type="DNA-binding region" description="H-T-H motif" evidence="2">
    <location>
        <begin position="35"/>
        <end position="54"/>
    </location>
</feature>
<dbReference type="InterPro" id="IPR023772">
    <property type="entry name" value="DNA-bd_HTH_TetR-type_CS"/>
</dbReference>
<dbReference type="OrthoDB" id="2356263at2"/>
<keyword evidence="5" id="KW-1185">Reference proteome</keyword>
<name>A0A511Z8H6_9BACL</name>
<dbReference type="SUPFAM" id="SSF46689">
    <property type="entry name" value="Homeodomain-like"/>
    <property type="match status" value="1"/>
</dbReference>
<dbReference type="RefSeq" id="WP_147057941.1">
    <property type="nucleotide sequence ID" value="NZ_BJYL01000026.1"/>
</dbReference>
<dbReference type="PROSITE" id="PS50977">
    <property type="entry name" value="HTH_TETR_2"/>
    <property type="match status" value="1"/>
</dbReference>
<dbReference type="InterPro" id="IPR001647">
    <property type="entry name" value="HTH_TetR"/>
</dbReference>
<dbReference type="PANTHER" id="PTHR43479:SF11">
    <property type="entry name" value="ACREF_ENVCD OPERON REPRESSOR-RELATED"/>
    <property type="match status" value="1"/>
</dbReference>
<dbReference type="PRINTS" id="PR00455">
    <property type="entry name" value="HTHTETR"/>
</dbReference>
<dbReference type="Gene3D" id="1.10.357.10">
    <property type="entry name" value="Tetracycline Repressor, domain 2"/>
    <property type="match status" value="1"/>
</dbReference>
<protein>
    <submittedName>
        <fullName evidence="4">TetR family transcriptional regulator</fullName>
    </submittedName>
</protein>
<keyword evidence="1 2" id="KW-0238">DNA-binding</keyword>
<accession>A0A511Z8H6</accession>
<organism evidence="4 5">
    <name type="scientific">Sporosarcina luteola</name>
    <dbReference type="NCBI Taxonomy" id="582850"/>
    <lineage>
        <taxon>Bacteria</taxon>
        <taxon>Bacillati</taxon>
        <taxon>Bacillota</taxon>
        <taxon>Bacilli</taxon>
        <taxon>Bacillales</taxon>
        <taxon>Caryophanaceae</taxon>
        <taxon>Sporosarcina</taxon>
    </lineage>
</organism>
<dbReference type="Proteomes" id="UP000321901">
    <property type="component" value="Unassembled WGS sequence"/>
</dbReference>
<dbReference type="SUPFAM" id="SSF48498">
    <property type="entry name" value="Tetracyclin repressor-like, C-terminal domain"/>
    <property type="match status" value="1"/>
</dbReference>
<gene>
    <name evidence="4" type="ORF">SLU01_20520</name>
</gene>
<sequence>MNLGKQQSFISEARRDQIIEATIQTLDEIGYVKASLAQIAKRAGISTALISYHFTDKQDLMNHLLMNLLERTNAYILGQVYRENGTQEKLAAFIQSSLEYQDAHPARNAALVEIIFNARTPDNTPYYKLGDDDENILLDELQKILLSGRNEGVFADCNIDVVANMIQGAVGEYMFNQALSKKVDVKTYATELIRIVNKALKA</sequence>
<dbReference type="InterPro" id="IPR050624">
    <property type="entry name" value="HTH-type_Tx_Regulator"/>
</dbReference>
<comment type="caution">
    <text evidence="4">The sequence shown here is derived from an EMBL/GenBank/DDBJ whole genome shotgun (WGS) entry which is preliminary data.</text>
</comment>
<evidence type="ECO:0000313" key="5">
    <source>
        <dbReference type="Proteomes" id="UP000321901"/>
    </source>
</evidence>
<dbReference type="PROSITE" id="PS01081">
    <property type="entry name" value="HTH_TETR_1"/>
    <property type="match status" value="1"/>
</dbReference>
<evidence type="ECO:0000259" key="3">
    <source>
        <dbReference type="PROSITE" id="PS50977"/>
    </source>
</evidence>
<feature type="domain" description="HTH tetR-type" evidence="3">
    <location>
        <begin position="12"/>
        <end position="72"/>
    </location>
</feature>
<dbReference type="PANTHER" id="PTHR43479">
    <property type="entry name" value="ACREF/ENVCD OPERON REPRESSOR-RELATED"/>
    <property type="match status" value="1"/>
</dbReference>
<evidence type="ECO:0000256" key="1">
    <source>
        <dbReference type="ARBA" id="ARBA00023125"/>
    </source>
</evidence>
<dbReference type="Pfam" id="PF00440">
    <property type="entry name" value="TetR_N"/>
    <property type="match status" value="1"/>
</dbReference>
<evidence type="ECO:0000313" key="4">
    <source>
        <dbReference type="EMBL" id="GEN83740.1"/>
    </source>
</evidence>
<proteinExistence type="predicted"/>
<dbReference type="EMBL" id="BJYL01000026">
    <property type="protein sequence ID" value="GEN83740.1"/>
    <property type="molecule type" value="Genomic_DNA"/>
</dbReference>
<dbReference type="GO" id="GO:0003677">
    <property type="term" value="F:DNA binding"/>
    <property type="evidence" value="ECO:0007669"/>
    <property type="project" value="UniProtKB-UniRule"/>
</dbReference>